<proteinExistence type="predicted"/>
<dbReference type="Pfam" id="PF01551">
    <property type="entry name" value="Peptidase_M23"/>
    <property type="match status" value="1"/>
</dbReference>
<name>A0ABN1U0K0_9ACTN</name>
<feature type="coiled-coil region" evidence="2">
    <location>
        <begin position="42"/>
        <end position="118"/>
    </location>
</feature>
<protein>
    <recommendedName>
        <fullName evidence="4">M23ase beta-sheet core domain-containing protein</fullName>
    </recommendedName>
</protein>
<keyword evidence="6" id="KW-1185">Reference proteome</keyword>
<keyword evidence="2" id="KW-0175">Coiled coil</keyword>
<dbReference type="SUPFAM" id="SSF51261">
    <property type="entry name" value="Duplicated hybrid motif"/>
    <property type="match status" value="1"/>
</dbReference>
<evidence type="ECO:0000256" key="1">
    <source>
        <dbReference type="ARBA" id="ARBA00022729"/>
    </source>
</evidence>
<evidence type="ECO:0000256" key="2">
    <source>
        <dbReference type="SAM" id="Coils"/>
    </source>
</evidence>
<dbReference type="EMBL" id="BAAALG010000011">
    <property type="protein sequence ID" value="GAA1107976.1"/>
    <property type="molecule type" value="Genomic_DNA"/>
</dbReference>
<evidence type="ECO:0000259" key="4">
    <source>
        <dbReference type="Pfam" id="PF01551"/>
    </source>
</evidence>
<evidence type="ECO:0000313" key="6">
    <source>
        <dbReference type="Proteomes" id="UP001501581"/>
    </source>
</evidence>
<accession>A0ABN1U0K0</accession>
<feature type="chain" id="PRO_5047513284" description="M23ase beta-sheet core domain-containing protein" evidence="3">
    <location>
        <begin position="22"/>
        <end position="403"/>
    </location>
</feature>
<gene>
    <name evidence="5" type="ORF">GCM10009668_30080</name>
</gene>
<dbReference type="PANTHER" id="PTHR21666">
    <property type="entry name" value="PEPTIDASE-RELATED"/>
    <property type="match status" value="1"/>
</dbReference>
<evidence type="ECO:0000256" key="3">
    <source>
        <dbReference type="SAM" id="SignalP"/>
    </source>
</evidence>
<dbReference type="InterPro" id="IPR016047">
    <property type="entry name" value="M23ase_b-sheet_dom"/>
</dbReference>
<dbReference type="InterPro" id="IPR050570">
    <property type="entry name" value="Cell_wall_metabolism_enzyme"/>
</dbReference>
<evidence type="ECO:0000313" key="5">
    <source>
        <dbReference type="EMBL" id="GAA1107976.1"/>
    </source>
</evidence>
<dbReference type="InterPro" id="IPR011055">
    <property type="entry name" value="Dup_hybrid_motif"/>
</dbReference>
<sequence>MALVAASAVVLGAAASPLAFADDLKDKQRKIDRQVEAAHDDLNESSAALRKATIRLRNAKAELAAARGTLASTRQRLAAAKARDVEMQAKLVEAEEKLDLARAELQQGREDVRRQRAAVDKMFATQYEQFDPRLEGFAALLKAEDLADVGIVQEATRSALIEQDGVLSEFRETAEMLAIRKDEVTTMRDAVETQRQAAAANLVRVTKLEKRALAQTRTVTLMVSKRRAAAGDAQTLRQRDRKALVALEADQARIAKILRNRAAKHKGTPSNTGGYLNYPVNGYVTSPYGYRIHPIYGYRSLHNGVDFGAGCGTPMYAAADGTVLSRYYQDAWGNRLVIDNGGARGVGLATIYNHASKYVVSPGQRVKRGQLVGYVGTTGWSTGCHLHFIVMANGTAVDPMKWF</sequence>
<dbReference type="PANTHER" id="PTHR21666:SF289">
    <property type="entry name" value="L-ALA--D-GLU ENDOPEPTIDASE"/>
    <property type="match status" value="1"/>
</dbReference>
<dbReference type="CDD" id="cd12797">
    <property type="entry name" value="M23_peptidase"/>
    <property type="match status" value="1"/>
</dbReference>
<organism evidence="5 6">
    <name type="scientific">Nocardioides dubius</name>
    <dbReference type="NCBI Taxonomy" id="317019"/>
    <lineage>
        <taxon>Bacteria</taxon>
        <taxon>Bacillati</taxon>
        <taxon>Actinomycetota</taxon>
        <taxon>Actinomycetes</taxon>
        <taxon>Propionibacteriales</taxon>
        <taxon>Nocardioidaceae</taxon>
        <taxon>Nocardioides</taxon>
    </lineage>
</organism>
<keyword evidence="1 3" id="KW-0732">Signal</keyword>
<comment type="caution">
    <text evidence="5">The sequence shown here is derived from an EMBL/GenBank/DDBJ whole genome shotgun (WGS) entry which is preliminary data.</text>
</comment>
<feature type="signal peptide" evidence="3">
    <location>
        <begin position="1"/>
        <end position="21"/>
    </location>
</feature>
<feature type="domain" description="M23ase beta-sheet core" evidence="4">
    <location>
        <begin position="301"/>
        <end position="399"/>
    </location>
</feature>
<dbReference type="Proteomes" id="UP001501581">
    <property type="component" value="Unassembled WGS sequence"/>
</dbReference>
<reference evidence="5 6" key="1">
    <citation type="journal article" date="2019" name="Int. J. Syst. Evol. Microbiol.">
        <title>The Global Catalogue of Microorganisms (GCM) 10K type strain sequencing project: providing services to taxonomists for standard genome sequencing and annotation.</title>
        <authorList>
            <consortium name="The Broad Institute Genomics Platform"/>
            <consortium name="The Broad Institute Genome Sequencing Center for Infectious Disease"/>
            <person name="Wu L."/>
            <person name="Ma J."/>
        </authorList>
    </citation>
    <scope>NUCLEOTIDE SEQUENCE [LARGE SCALE GENOMIC DNA]</scope>
    <source>
        <strain evidence="5 6">JCM 13008</strain>
    </source>
</reference>
<dbReference type="Gene3D" id="2.70.70.10">
    <property type="entry name" value="Glucose Permease (Domain IIA)"/>
    <property type="match status" value="1"/>
</dbReference>